<keyword evidence="4" id="KW-0805">Transcription regulation</keyword>
<evidence type="ECO:0000256" key="2">
    <source>
        <dbReference type="ARBA" id="ARBA00006283"/>
    </source>
</evidence>
<sequence length="283" mass="32526">MSVNSHSEESTSQQIFCNAEAKGLDNMITCCLAEAVGKNKYVPCHRFICGIPLSEKLREMCILKGFPFVYNSIRRHYYICLYHRRIIVHEPALQKNELLEKRDLSIYDGYLNLTEDEKLEVLNDPLLKKKLKARRVFHFENDENAEVDGHRTCLYTRQGFSSETLSMKSNIREKIGKGTKDGKSLRYDEGLEGVRTEMSAAHELPMRLLSANTLRRYKKAFQLPHRSGTNTKSQLLEGINEHLATLEVPARETIANFLYQSRMHRNKPELQPNSDASDSGRTS</sequence>
<evidence type="ECO:0000256" key="1">
    <source>
        <dbReference type="ARBA" id="ARBA00004123"/>
    </source>
</evidence>
<feature type="region of interest" description="Disordered" evidence="7">
    <location>
        <begin position="264"/>
        <end position="283"/>
    </location>
</feature>
<reference evidence="10" key="1">
    <citation type="submission" date="2017-02" db="UniProtKB">
        <authorList>
            <consortium name="WormBaseParasite"/>
        </authorList>
    </citation>
    <scope>IDENTIFICATION</scope>
</reference>
<comment type="similarity">
    <text evidence="2">Belongs to the SAP30 family.</text>
</comment>
<evidence type="ECO:0000259" key="8">
    <source>
        <dbReference type="Pfam" id="PF13867"/>
    </source>
</evidence>
<dbReference type="STRING" id="451379.A0A0N5AP09"/>
<dbReference type="GO" id="GO:0000118">
    <property type="term" value="C:histone deacetylase complex"/>
    <property type="evidence" value="ECO:0007669"/>
    <property type="project" value="TreeGrafter"/>
</dbReference>
<keyword evidence="9" id="KW-1185">Reference proteome</keyword>
<dbReference type="AlphaFoldDB" id="A0A0N5AP09"/>
<dbReference type="GO" id="GO:0006355">
    <property type="term" value="P:regulation of DNA-templated transcription"/>
    <property type="evidence" value="ECO:0007669"/>
    <property type="project" value="TreeGrafter"/>
</dbReference>
<evidence type="ECO:0000256" key="6">
    <source>
        <dbReference type="ARBA" id="ARBA00023242"/>
    </source>
</evidence>
<evidence type="ECO:0000256" key="3">
    <source>
        <dbReference type="ARBA" id="ARBA00022491"/>
    </source>
</evidence>
<feature type="compositionally biased region" description="Polar residues" evidence="7">
    <location>
        <begin position="271"/>
        <end position="283"/>
    </location>
</feature>
<evidence type="ECO:0000313" key="9">
    <source>
        <dbReference type="Proteomes" id="UP000046393"/>
    </source>
</evidence>
<keyword evidence="5" id="KW-0804">Transcription</keyword>
<evidence type="ECO:0000313" key="10">
    <source>
        <dbReference type="WBParaSite" id="SMUV_0000636901-mRNA-1"/>
    </source>
</evidence>
<evidence type="ECO:0000256" key="4">
    <source>
        <dbReference type="ARBA" id="ARBA00023015"/>
    </source>
</evidence>
<dbReference type="Gene3D" id="6.10.160.20">
    <property type="match status" value="1"/>
</dbReference>
<dbReference type="InterPro" id="IPR025718">
    <property type="entry name" value="SAP30_Sin3-bd"/>
</dbReference>
<organism evidence="9 10">
    <name type="scientific">Syphacia muris</name>
    <dbReference type="NCBI Taxonomy" id="451379"/>
    <lineage>
        <taxon>Eukaryota</taxon>
        <taxon>Metazoa</taxon>
        <taxon>Ecdysozoa</taxon>
        <taxon>Nematoda</taxon>
        <taxon>Chromadorea</taxon>
        <taxon>Rhabditida</taxon>
        <taxon>Spirurina</taxon>
        <taxon>Oxyuridomorpha</taxon>
        <taxon>Oxyuroidea</taxon>
        <taxon>Oxyuridae</taxon>
        <taxon>Syphacia</taxon>
    </lineage>
</organism>
<keyword evidence="6" id="KW-0539">Nucleus</keyword>
<comment type="subcellular location">
    <subcellularLocation>
        <location evidence="1">Nucleus</location>
    </subcellularLocation>
</comment>
<dbReference type="Pfam" id="PF13867">
    <property type="entry name" value="SAP30_Sin3_bdg"/>
    <property type="match status" value="1"/>
</dbReference>
<name>A0A0N5AP09_9BILA</name>
<keyword evidence="3" id="KW-0678">Repressor</keyword>
<evidence type="ECO:0000256" key="7">
    <source>
        <dbReference type="SAM" id="MobiDB-lite"/>
    </source>
</evidence>
<feature type="domain" description="Histone deacetylase complex subunit SAP30 Sin3 binding" evidence="8">
    <location>
        <begin position="209"/>
        <end position="260"/>
    </location>
</feature>
<proteinExistence type="inferred from homology"/>
<accession>A0A0N5AP09</accession>
<dbReference type="PANTHER" id="PTHR13286">
    <property type="entry name" value="SAP30"/>
    <property type="match status" value="1"/>
</dbReference>
<dbReference type="Proteomes" id="UP000046393">
    <property type="component" value="Unplaced"/>
</dbReference>
<evidence type="ECO:0000256" key="5">
    <source>
        <dbReference type="ARBA" id="ARBA00023163"/>
    </source>
</evidence>
<dbReference type="GO" id="GO:0003712">
    <property type="term" value="F:transcription coregulator activity"/>
    <property type="evidence" value="ECO:0007669"/>
    <property type="project" value="TreeGrafter"/>
</dbReference>
<dbReference type="InterPro" id="IPR038291">
    <property type="entry name" value="SAP30_C_sf"/>
</dbReference>
<protein>
    <submittedName>
        <fullName evidence="10">SAP30_Sin3_bdg domain-containing protein</fullName>
    </submittedName>
</protein>
<dbReference type="PANTHER" id="PTHR13286:SF6">
    <property type="entry name" value="HISTONE DEACETYLASE COMPLEX SUBUNIT SAP30L-RELATED"/>
    <property type="match status" value="1"/>
</dbReference>
<dbReference type="InterPro" id="IPR024145">
    <property type="entry name" value="His_deAcase_SAP30/SAP30L"/>
</dbReference>
<dbReference type="Gene3D" id="3.40.1800.30">
    <property type="match status" value="1"/>
</dbReference>
<dbReference type="WBParaSite" id="SMUV_0000636901-mRNA-1">
    <property type="protein sequence ID" value="SMUV_0000636901-mRNA-1"/>
    <property type="gene ID" value="SMUV_0000636901"/>
</dbReference>